<comment type="similarity">
    <text evidence="1">Belongs to the carbon-nitrogen hydrolase superfamily. Nitrilase family.</text>
</comment>
<evidence type="ECO:0000313" key="8">
    <source>
        <dbReference type="Proteomes" id="UP000249619"/>
    </source>
</evidence>
<sequence>MMRFLPILPLFLGAANTVLAASSPDYNNLTVAIVRAEPANFPMPVLNKNWTEVKFDLNATVAKGVKLIEEAVSHGANLVVFPELWFPGYPTGMADNVTMAPWLANYVDNSLEINSTHWKTLVKTAVDYGTYIAPAFSHKENGNIYMGQALITPSGEVFVRHKLRPSGGERTIWSDGVVSDLQVIATPYGRWGILECWEHFHPAMTFNVQAQAETLHLASWPYTPDAADPQAEPFESLEINLAAARVYAVNANAPLVFASVGNARFLDAQGMDIAVVEAKTSTGQVPLLYHSFNTTGLAKTVPYTTEAIHPNLPCKIRTRILKSDKDASIEPTSYFFSQSTMSWVVMLASKKSKIASTKSPPA</sequence>
<dbReference type="Gene3D" id="3.60.110.10">
    <property type="entry name" value="Carbon-nitrogen hydrolase"/>
    <property type="match status" value="1"/>
</dbReference>
<dbReference type="InterPro" id="IPR003010">
    <property type="entry name" value="C-N_Hydrolase"/>
</dbReference>
<dbReference type="GO" id="GO:0016798">
    <property type="term" value="F:hydrolase activity, acting on glycosyl bonds"/>
    <property type="evidence" value="ECO:0007669"/>
    <property type="project" value="UniProtKB-KW"/>
</dbReference>
<evidence type="ECO:0000313" key="7">
    <source>
        <dbReference type="EMBL" id="RAR05696.1"/>
    </source>
</evidence>
<keyword evidence="2 7" id="KW-0378">Hydrolase</keyword>
<dbReference type="InterPro" id="IPR044149">
    <property type="entry name" value="Nitrilases_CHs"/>
</dbReference>
<accession>A0A364MWJ8</accession>
<dbReference type="EC" id="3.5.5.1" evidence="4"/>
<organism evidence="7 8">
    <name type="scientific">Stemphylium lycopersici</name>
    <name type="common">Tomato gray leaf spot disease fungus</name>
    <name type="synonym">Thyrospora lycopersici</name>
    <dbReference type="NCBI Taxonomy" id="183478"/>
    <lineage>
        <taxon>Eukaryota</taxon>
        <taxon>Fungi</taxon>
        <taxon>Dikarya</taxon>
        <taxon>Ascomycota</taxon>
        <taxon>Pezizomycotina</taxon>
        <taxon>Dothideomycetes</taxon>
        <taxon>Pleosporomycetidae</taxon>
        <taxon>Pleosporales</taxon>
        <taxon>Pleosporineae</taxon>
        <taxon>Pleosporaceae</taxon>
        <taxon>Stemphylium</taxon>
    </lineage>
</organism>
<feature type="chain" id="PRO_5016777322" description="nitrilase" evidence="5">
    <location>
        <begin position="21"/>
        <end position="362"/>
    </location>
</feature>
<keyword evidence="5" id="KW-0732">Signal</keyword>
<feature type="signal peptide" evidence="5">
    <location>
        <begin position="1"/>
        <end position="20"/>
    </location>
</feature>
<evidence type="ECO:0000256" key="3">
    <source>
        <dbReference type="ARBA" id="ARBA00036406"/>
    </source>
</evidence>
<dbReference type="GO" id="GO:0000257">
    <property type="term" value="F:nitrilase activity"/>
    <property type="evidence" value="ECO:0007669"/>
    <property type="project" value="UniProtKB-EC"/>
</dbReference>
<reference evidence="8" key="1">
    <citation type="submission" date="2018-05" db="EMBL/GenBank/DDBJ databases">
        <title>Draft genome sequence of Stemphylium lycopersici strain CIDEFI 213.</title>
        <authorList>
            <person name="Medina R."/>
            <person name="Franco M.E.E."/>
            <person name="Lucentini C.G."/>
            <person name="Saparrat M.C.N."/>
            <person name="Balatti P.A."/>
        </authorList>
    </citation>
    <scope>NUCLEOTIDE SEQUENCE [LARGE SCALE GENOMIC DNA]</scope>
    <source>
        <strain evidence="8">CIDEFI 213</strain>
    </source>
</reference>
<name>A0A364MWJ8_STELY</name>
<comment type="caution">
    <text evidence="7">The sequence shown here is derived from an EMBL/GenBank/DDBJ whole genome shotgun (WGS) entry which is preliminary data.</text>
</comment>
<evidence type="ECO:0000259" key="6">
    <source>
        <dbReference type="PROSITE" id="PS50263"/>
    </source>
</evidence>
<dbReference type="PROSITE" id="PS50263">
    <property type="entry name" value="CN_HYDROLASE"/>
    <property type="match status" value="1"/>
</dbReference>
<evidence type="ECO:0000256" key="2">
    <source>
        <dbReference type="ARBA" id="ARBA00022801"/>
    </source>
</evidence>
<gene>
    <name evidence="7" type="ORF">DDE83_007264</name>
</gene>
<dbReference type="Proteomes" id="UP000249619">
    <property type="component" value="Unassembled WGS sequence"/>
</dbReference>
<dbReference type="PANTHER" id="PTHR46044:SF14">
    <property type="entry name" value="ARYLACETONITRILASE"/>
    <property type="match status" value="1"/>
</dbReference>
<dbReference type="EMBL" id="QGDH01000128">
    <property type="protein sequence ID" value="RAR05696.1"/>
    <property type="molecule type" value="Genomic_DNA"/>
</dbReference>
<dbReference type="SUPFAM" id="SSF56317">
    <property type="entry name" value="Carbon-nitrogen hydrolase"/>
    <property type="match status" value="1"/>
</dbReference>
<feature type="domain" description="CN hydrolase" evidence="6">
    <location>
        <begin position="29"/>
        <end position="294"/>
    </location>
</feature>
<dbReference type="Pfam" id="PF00795">
    <property type="entry name" value="CN_hydrolase"/>
    <property type="match status" value="1"/>
</dbReference>
<dbReference type="PANTHER" id="PTHR46044">
    <property type="entry name" value="NITRILASE"/>
    <property type="match status" value="1"/>
</dbReference>
<evidence type="ECO:0000256" key="1">
    <source>
        <dbReference type="ARBA" id="ARBA00008129"/>
    </source>
</evidence>
<keyword evidence="8" id="KW-1185">Reference proteome</keyword>
<dbReference type="STRING" id="183478.A0A364MWJ8"/>
<dbReference type="AlphaFoldDB" id="A0A364MWJ8"/>
<evidence type="ECO:0000256" key="5">
    <source>
        <dbReference type="SAM" id="SignalP"/>
    </source>
</evidence>
<proteinExistence type="inferred from homology"/>
<keyword evidence="7" id="KW-0326">Glycosidase</keyword>
<dbReference type="InterPro" id="IPR036526">
    <property type="entry name" value="C-N_Hydrolase_sf"/>
</dbReference>
<comment type="catalytic activity">
    <reaction evidence="3">
        <text>a nitrile + 2 H2O = a carboxylate + NH4(+)</text>
        <dbReference type="Rhea" id="RHEA:21724"/>
        <dbReference type="ChEBI" id="CHEBI:15377"/>
        <dbReference type="ChEBI" id="CHEBI:18379"/>
        <dbReference type="ChEBI" id="CHEBI:28938"/>
        <dbReference type="ChEBI" id="CHEBI:29067"/>
        <dbReference type="EC" id="3.5.5.1"/>
    </reaction>
</comment>
<protein>
    <recommendedName>
        <fullName evidence="4">nitrilase</fullName>
        <ecNumber evidence="4">3.5.5.1</ecNumber>
    </recommendedName>
</protein>
<evidence type="ECO:0000256" key="4">
    <source>
        <dbReference type="ARBA" id="ARBA00039045"/>
    </source>
</evidence>